<evidence type="ECO:0000259" key="5">
    <source>
        <dbReference type="PROSITE" id="PS50932"/>
    </source>
</evidence>
<evidence type="ECO:0000313" key="6">
    <source>
        <dbReference type="EMBL" id="PSJ39267.1"/>
    </source>
</evidence>
<dbReference type="InterPro" id="IPR000843">
    <property type="entry name" value="HTH_LacI"/>
</dbReference>
<dbReference type="Pfam" id="PF00532">
    <property type="entry name" value="Peripla_BP_1"/>
    <property type="match status" value="1"/>
</dbReference>
<dbReference type="EMBL" id="PXYH01000019">
    <property type="protein sequence ID" value="PSJ39267.1"/>
    <property type="molecule type" value="Genomic_DNA"/>
</dbReference>
<dbReference type="CDD" id="cd01392">
    <property type="entry name" value="HTH_LacI"/>
    <property type="match status" value="1"/>
</dbReference>
<dbReference type="CDD" id="cd06267">
    <property type="entry name" value="PBP1_LacI_sugar_binding-like"/>
    <property type="match status" value="1"/>
</dbReference>
<organism evidence="6 7">
    <name type="scientific">Zobellella taiwanensis</name>
    <dbReference type="NCBI Taxonomy" id="347535"/>
    <lineage>
        <taxon>Bacteria</taxon>
        <taxon>Pseudomonadati</taxon>
        <taxon>Pseudomonadota</taxon>
        <taxon>Gammaproteobacteria</taxon>
        <taxon>Aeromonadales</taxon>
        <taxon>Aeromonadaceae</taxon>
        <taxon>Zobellella</taxon>
    </lineage>
</organism>
<accession>A0A2P7QMT8</accession>
<dbReference type="PANTHER" id="PTHR30146:SF151">
    <property type="entry name" value="HTH-TYPE TRANSCRIPTIONAL REPRESSOR CYTR"/>
    <property type="match status" value="1"/>
</dbReference>
<evidence type="ECO:0000256" key="4">
    <source>
        <dbReference type="ARBA" id="ARBA00023163"/>
    </source>
</evidence>
<dbReference type="OrthoDB" id="5681588at2"/>
<protein>
    <submittedName>
        <fullName evidence="6">LacI family transcriptional regulator</fullName>
    </submittedName>
</protein>
<evidence type="ECO:0000256" key="3">
    <source>
        <dbReference type="ARBA" id="ARBA00023125"/>
    </source>
</evidence>
<dbReference type="PANTHER" id="PTHR30146">
    <property type="entry name" value="LACI-RELATED TRANSCRIPTIONAL REPRESSOR"/>
    <property type="match status" value="1"/>
</dbReference>
<dbReference type="GO" id="GO:0003700">
    <property type="term" value="F:DNA-binding transcription factor activity"/>
    <property type="evidence" value="ECO:0007669"/>
    <property type="project" value="TreeGrafter"/>
</dbReference>
<sequence length="332" mass="36928">MTKPGKATITDIAKRVNMTTVTVSRALNRPEKVKKETLDRILEVARELNYVPNALARNLKSRESRLVGLITASLDNPFYGEIIKAISREAKKRGYSLLLFDTDGSPELEERAVDTLLSYQVSGLILSVVSDDNDYHPAYLPKLELARIPVTQIDRKLAKAPFPGVYLENTESGYQGARTLLKQGHRHILIVGGPEKSNITISRLAGIRRALDECPEPTKLDVLYGDYTQTPAREAVNAYLASGKRPDAIFGLNILIMLGTLEAIRQHGLSREDIGLFSIDQVPYADIFGEPIPCITHNTYQLGLTAINMLLRKIDDPGYQPYDEIISGELRL</sequence>
<dbReference type="InterPro" id="IPR010982">
    <property type="entry name" value="Lambda_DNA-bd_dom_sf"/>
</dbReference>
<keyword evidence="3" id="KW-0238">DNA-binding</keyword>
<keyword evidence="4" id="KW-0804">Transcription</keyword>
<comment type="caution">
    <text evidence="6">The sequence shown here is derived from an EMBL/GenBank/DDBJ whole genome shotgun (WGS) entry which is preliminary data.</text>
</comment>
<evidence type="ECO:0000256" key="1">
    <source>
        <dbReference type="ARBA" id="ARBA00022491"/>
    </source>
</evidence>
<dbReference type="Gene3D" id="3.40.50.2300">
    <property type="match status" value="2"/>
</dbReference>
<dbReference type="InterPro" id="IPR028082">
    <property type="entry name" value="Peripla_BP_I"/>
</dbReference>
<dbReference type="SUPFAM" id="SSF47413">
    <property type="entry name" value="lambda repressor-like DNA-binding domains"/>
    <property type="match status" value="1"/>
</dbReference>
<dbReference type="InterPro" id="IPR001761">
    <property type="entry name" value="Peripla_BP/Lac1_sug-bd_dom"/>
</dbReference>
<dbReference type="AlphaFoldDB" id="A0A2P7QMT8"/>
<evidence type="ECO:0000256" key="2">
    <source>
        <dbReference type="ARBA" id="ARBA00023015"/>
    </source>
</evidence>
<name>A0A2P7QMT8_9GAMM</name>
<dbReference type="Gene3D" id="1.10.260.40">
    <property type="entry name" value="lambda repressor-like DNA-binding domains"/>
    <property type="match status" value="1"/>
</dbReference>
<proteinExistence type="predicted"/>
<keyword evidence="7" id="KW-1185">Reference proteome</keyword>
<feature type="domain" description="HTH lacI-type" evidence="5">
    <location>
        <begin position="7"/>
        <end position="61"/>
    </location>
</feature>
<dbReference type="SUPFAM" id="SSF53822">
    <property type="entry name" value="Periplasmic binding protein-like I"/>
    <property type="match status" value="1"/>
</dbReference>
<dbReference type="Pfam" id="PF00356">
    <property type="entry name" value="LacI"/>
    <property type="match status" value="1"/>
</dbReference>
<dbReference type="PROSITE" id="PS50932">
    <property type="entry name" value="HTH_LACI_2"/>
    <property type="match status" value="1"/>
</dbReference>
<dbReference type="GO" id="GO:0000976">
    <property type="term" value="F:transcription cis-regulatory region binding"/>
    <property type="evidence" value="ECO:0007669"/>
    <property type="project" value="TreeGrafter"/>
</dbReference>
<dbReference type="RefSeq" id="WP_106454171.1">
    <property type="nucleotide sequence ID" value="NZ_PXYH01000019.1"/>
</dbReference>
<keyword evidence="2" id="KW-0805">Transcription regulation</keyword>
<dbReference type="Proteomes" id="UP000242181">
    <property type="component" value="Unassembled WGS sequence"/>
</dbReference>
<reference evidence="6 7" key="1">
    <citation type="submission" date="2018-03" db="EMBL/GenBank/DDBJ databases">
        <title>The draft genome of Zobellella taiwanensis JCM 13381.</title>
        <authorList>
            <person name="Liu L."/>
            <person name="Li L."/>
            <person name="Wang T."/>
            <person name="Zhang X."/>
            <person name="Liang L."/>
        </authorList>
    </citation>
    <scope>NUCLEOTIDE SEQUENCE [LARGE SCALE GENOMIC DNA]</scope>
    <source>
        <strain evidence="6 7">JCM 13381</strain>
    </source>
</reference>
<evidence type="ECO:0000313" key="7">
    <source>
        <dbReference type="Proteomes" id="UP000242181"/>
    </source>
</evidence>
<gene>
    <name evidence="6" type="ORF">C7I36_13235</name>
</gene>
<keyword evidence="1" id="KW-0678">Repressor</keyword>
<dbReference type="SMART" id="SM00354">
    <property type="entry name" value="HTH_LACI"/>
    <property type="match status" value="1"/>
</dbReference>